<dbReference type="OrthoDB" id="2020802at2759"/>
<dbReference type="Gene3D" id="2.40.330.10">
    <property type="entry name" value="DNA-binding pseudobarrel domain"/>
    <property type="match status" value="1"/>
</dbReference>
<evidence type="ECO:0000256" key="1">
    <source>
        <dbReference type="ARBA" id="ARBA00004123"/>
    </source>
</evidence>
<dbReference type="PROSITE" id="PS50863">
    <property type="entry name" value="B3"/>
    <property type="match status" value="1"/>
</dbReference>
<evidence type="ECO:0000256" key="4">
    <source>
        <dbReference type="ARBA" id="ARBA00023163"/>
    </source>
</evidence>
<dbReference type="EMBL" id="JAMYWD010000012">
    <property type="protein sequence ID" value="KAJ4952844.1"/>
    <property type="molecule type" value="Genomic_DNA"/>
</dbReference>
<dbReference type="SUPFAM" id="SSF101936">
    <property type="entry name" value="DNA-binding pseudobarrel domain"/>
    <property type="match status" value="1"/>
</dbReference>
<keyword evidence="3" id="KW-0238">DNA-binding</keyword>
<reference evidence="8" key="1">
    <citation type="journal article" date="2023" name="Plant J.">
        <title>The genome of the king protea, Protea cynaroides.</title>
        <authorList>
            <person name="Chang J."/>
            <person name="Duong T.A."/>
            <person name="Schoeman C."/>
            <person name="Ma X."/>
            <person name="Roodt D."/>
            <person name="Barker N."/>
            <person name="Li Z."/>
            <person name="Van de Peer Y."/>
            <person name="Mizrachi E."/>
        </authorList>
    </citation>
    <scope>NUCLEOTIDE SEQUENCE</scope>
    <source>
        <tissue evidence="8">Young leaves</tissue>
    </source>
</reference>
<keyword evidence="9" id="KW-1185">Reference proteome</keyword>
<dbReference type="GO" id="GO:0003677">
    <property type="term" value="F:DNA binding"/>
    <property type="evidence" value="ECO:0007669"/>
    <property type="project" value="UniProtKB-KW"/>
</dbReference>
<evidence type="ECO:0000256" key="2">
    <source>
        <dbReference type="ARBA" id="ARBA00023015"/>
    </source>
</evidence>
<dbReference type="InterPro" id="IPR003340">
    <property type="entry name" value="B3_DNA-bd"/>
</dbReference>
<sequence length="227" mass="25565">MIGNTISDSIYISNKAALRTVSPSSIVISTSRTKAKNQASSLINTGEEAKQNKFLFEKKLSQSDVDDMNRLFLPTRSAEIKFPCQEIGQGKYKKETLLFVDHHNISWEMTYEAWESSKSFVLSKGWIEFVNHYQLRPNFVVRFYQLDPRNMDKKHYDIRYAFPKRVKTIRLFGQTYNYLCWDETNNGGGSGNGGGGGDSGNGDGGAKSNGQNKAVERLAKMKIGKGH</sequence>
<keyword evidence="2" id="KW-0805">Transcription regulation</keyword>
<feature type="region of interest" description="Disordered" evidence="6">
    <location>
        <begin position="191"/>
        <end position="227"/>
    </location>
</feature>
<evidence type="ECO:0000256" key="6">
    <source>
        <dbReference type="SAM" id="MobiDB-lite"/>
    </source>
</evidence>
<evidence type="ECO:0000313" key="9">
    <source>
        <dbReference type="Proteomes" id="UP001141806"/>
    </source>
</evidence>
<evidence type="ECO:0000259" key="7">
    <source>
        <dbReference type="PROSITE" id="PS50863"/>
    </source>
</evidence>
<dbReference type="GO" id="GO:0003700">
    <property type="term" value="F:DNA-binding transcription factor activity"/>
    <property type="evidence" value="ECO:0007669"/>
    <property type="project" value="InterPro"/>
</dbReference>
<dbReference type="Pfam" id="PF02362">
    <property type="entry name" value="B3"/>
    <property type="match status" value="1"/>
</dbReference>
<dbReference type="PANTHER" id="PTHR31140:SF139">
    <property type="entry name" value="B3 DOMAIN-CONTAINING PROTEIN OS02G0455900-RELATED"/>
    <property type="match status" value="1"/>
</dbReference>
<dbReference type="AlphaFoldDB" id="A0A9Q0GSL9"/>
<gene>
    <name evidence="8" type="ORF">NE237_029676</name>
</gene>
<organism evidence="8 9">
    <name type="scientific">Protea cynaroides</name>
    <dbReference type="NCBI Taxonomy" id="273540"/>
    <lineage>
        <taxon>Eukaryota</taxon>
        <taxon>Viridiplantae</taxon>
        <taxon>Streptophyta</taxon>
        <taxon>Embryophyta</taxon>
        <taxon>Tracheophyta</taxon>
        <taxon>Spermatophyta</taxon>
        <taxon>Magnoliopsida</taxon>
        <taxon>Proteales</taxon>
        <taxon>Proteaceae</taxon>
        <taxon>Protea</taxon>
    </lineage>
</organism>
<dbReference type="InterPro" id="IPR015300">
    <property type="entry name" value="DNA-bd_pseudobarrel_sf"/>
</dbReference>
<keyword evidence="5" id="KW-0539">Nucleus</keyword>
<feature type="compositionally biased region" description="Gly residues" evidence="6">
    <location>
        <begin position="191"/>
        <end position="207"/>
    </location>
</feature>
<protein>
    <recommendedName>
        <fullName evidence="7">TF-B3 domain-containing protein</fullName>
    </recommendedName>
</protein>
<dbReference type="GO" id="GO:0005634">
    <property type="term" value="C:nucleus"/>
    <property type="evidence" value="ECO:0007669"/>
    <property type="project" value="UniProtKB-SubCell"/>
</dbReference>
<accession>A0A9Q0GSL9</accession>
<evidence type="ECO:0000256" key="3">
    <source>
        <dbReference type="ARBA" id="ARBA00023125"/>
    </source>
</evidence>
<dbReference type="SMART" id="SM01019">
    <property type="entry name" value="B3"/>
    <property type="match status" value="1"/>
</dbReference>
<dbReference type="InterPro" id="IPR044800">
    <property type="entry name" value="LEC2-like"/>
</dbReference>
<dbReference type="CDD" id="cd10017">
    <property type="entry name" value="B3_DNA"/>
    <property type="match status" value="1"/>
</dbReference>
<comment type="subcellular location">
    <subcellularLocation>
        <location evidence="1">Nucleus</location>
    </subcellularLocation>
</comment>
<feature type="domain" description="TF-B3" evidence="7">
    <location>
        <begin position="56"/>
        <end position="162"/>
    </location>
</feature>
<proteinExistence type="predicted"/>
<dbReference type="Proteomes" id="UP001141806">
    <property type="component" value="Unassembled WGS sequence"/>
</dbReference>
<evidence type="ECO:0000256" key="5">
    <source>
        <dbReference type="ARBA" id="ARBA00023242"/>
    </source>
</evidence>
<comment type="caution">
    <text evidence="8">The sequence shown here is derived from an EMBL/GenBank/DDBJ whole genome shotgun (WGS) entry which is preliminary data.</text>
</comment>
<evidence type="ECO:0000313" key="8">
    <source>
        <dbReference type="EMBL" id="KAJ4952844.1"/>
    </source>
</evidence>
<dbReference type="PANTHER" id="PTHR31140">
    <property type="entry name" value="B3 DOMAIN-CONTAINING TRANSCRIPTION FACTOR ABI3"/>
    <property type="match status" value="1"/>
</dbReference>
<name>A0A9Q0GSL9_9MAGN</name>
<keyword evidence="4" id="KW-0804">Transcription</keyword>